<proteinExistence type="inferred from homology"/>
<evidence type="ECO:0000313" key="9">
    <source>
        <dbReference type="Proteomes" id="UP000318242"/>
    </source>
</evidence>
<feature type="transmembrane region" description="Helical" evidence="7">
    <location>
        <begin position="47"/>
        <end position="65"/>
    </location>
</feature>
<evidence type="ECO:0000256" key="3">
    <source>
        <dbReference type="ARBA" id="ARBA00022475"/>
    </source>
</evidence>
<evidence type="ECO:0000256" key="6">
    <source>
        <dbReference type="ARBA" id="ARBA00023136"/>
    </source>
</evidence>
<dbReference type="InterPro" id="IPR002771">
    <property type="entry name" value="Multi_antbiot-R_MarC"/>
</dbReference>
<evidence type="ECO:0000256" key="4">
    <source>
        <dbReference type="ARBA" id="ARBA00022692"/>
    </source>
</evidence>
<accession>A0A4Y3IJQ6</accession>
<evidence type="ECO:0000256" key="2">
    <source>
        <dbReference type="ARBA" id="ARBA00009784"/>
    </source>
</evidence>
<organism evidence="8 9">
    <name type="scientific">Vibrio comitans NBRC 102076</name>
    <dbReference type="NCBI Taxonomy" id="1219078"/>
    <lineage>
        <taxon>Bacteria</taxon>
        <taxon>Pseudomonadati</taxon>
        <taxon>Pseudomonadota</taxon>
        <taxon>Gammaproteobacteria</taxon>
        <taxon>Vibrionales</taxon>
        <taxon>Vibrionaceae</taxon>
        <taxon>Vibrio</taxon>
    </lineage>
</organism>
<keyword evidence="5 7" id="KW-1133">Transmembrane helix</keyword>
<dbReference type="OrthoDB" id="21094at2"/>
<dbReference type="EMBL" id="BJLH01000002">
    <property type="protein sequence ID" value="GEA59242.1"/>
    <property type="molecule type" value="Genomic_DNA"/>
</dbReference>
<keyword evidence="4 7" id="KW-0812">Transmembrane</keyword>
<comment type="caution">
    <text evidence="8">The sequence shown here is derived from an EMBL/GenBank/DDBJ whole genome shotgun (WGS) entry which is preliminary data.</text>
</comment>
<dbReference type="PANTHER" id="PTHR33508">
    <property type="entry name" value="UPF0056 MEMBRANE PROTEIN YHCE"/>
    <property type="match status" value="1"/>
</dbReference>
<dbReference type="RefSeq" id="WP_141268917.1">
    <property type="nucleotide sequence ID" value="NZ_BJLH01000002.1"/>
</dbReference>
<feature type="transmembrane region" description="Helical" evidence="7">
    <location>
        <begin position="180"/>
        <end position="200"/>
    </location>
</feature>
<keyword evidence="6 7" id="KW-0472">Membrane</keyword>
<evidence type="ECO:0000313" key="8">
    <source>
        <dbReference type="EMBL" id="GEA59242.1"/>
    </source>
</evidence>
<comment type="similarity">
    <text evidence="2 7">Belongs to the UPF0056 (MarC) family.</text>
</comment>
<evidence type="ECO:0000256" key="7">
    <source>
        <dbReference type="RuleBase" id="RU362048"/>
    </source>
</evidence>
<keyword evidence="9" id="KW-1185">Reference proteome</keyword>
<feature type="transmembrane region" description="Helical" evidence="7">
    <location>
        <begin position="148"/>
        <end position="168"/>
    </location>
</feature>
<name>A0A4Y3IJQ6_9VIBR</name>
<evidence type="ECO:0000256" key="5">
    <source>
        <dbReference type="ARBA" id="ARBA00022989"/>
    </source>
</evidence>
<comment type="subcellular location">
    <subcellularLocation>
        <location evidence="1 7">Cell membrane</location>
        <topology evidence="1 7">Multi-pass membrane protein</topology>
    </subcellularLocation>
</comment>
<feature type="transmembrane region" description="Helical" evidence="7">
    <location>
        <begin position="6"/>
        <end position="26"/>
    </location>
</feature>
<evidence type="ECO:0000256" key="1">
    <source>
        <dbReference type="ARBA" id="ARBA00004651"/>
    </source>
</evidence>
<gene>
    <name evidence="8" type="primary">ychE</name>
    <name evidence="8" type="ORF">VCO01S_04350</name>
</gene>
<dbReference type="PANTHER" id="PTHR33508:SF1">
    <property type="entry name" value="UPF0056 MEMBRANE PROTEIN YHCE"/>
    <property type="match status" value="1"/>
</dbReference>
<dbReference type="AlphaFoldDB" id="A0A4Y3IJQ6"/>
<dbReference type="Pfam" id="PF01914">
    <property type="entry name" value="MarC"/>
    <property type="match status" value="1"/>
</dbReference>
<feature type="transmembrane region" description="Helical" evidence="7">
    <location>
        <begin position="115"/>
        <end position="136"/>
    </location>
</feature>
<protein>
    <recommendedName>
        <fullName evidence="7">UPF0056 membrane protein</fullName>
    </recommendedName>
</protein>
<dbReference type="Proteomes" id="UP000318242">
    <property type="component" value="Unassembled WGS sequence"/>
</dbReference>
<sequence>MNTYFYINFLAIVAVINPIGNIPVYLKQSDTLNAFQRRQLALNSVMLSYWVLLFFLLVIQVFFQTVQVPQALFKIIAGFSLLYVISTRLQPLSEYKTTDTKHNADLSLDMVAQQAIYPLAIPSIVSPQAILTLVIITGNAHLSGTSDLITALTLTLVLSVTAMVLIRADLIASFLGEARIKIISSAMKVVVLFIALESVYSGSKAYLMGFY</sequence>
<reference evidence="8 9" key="1">
    <citation type="submission" date="2019-06" db="EMBL/GenBank/DDBJ databases">
        <title>Whole genome shotgun sequence of Vibrio comitans NBRC 102076.</title>
        <authorList>
            <person name="Hosoyama A."/>
            <person name="Uohara A."/>
            <person name="Ohji S."/>
            <person name="Ichikawa N."/>
        </authorList>
    </citation>
    <scope>NUCLEOTIDE SEQUENCE [LARGE SCALE GENOMIC DNA]</scope>
    <source>
        <strain evidence="8 9">NBRC 102076</strain>
    </source>
</reference>
<keyword evidence="3" id="KW-1003">Cell membrane</keyword>
<feature type="transmembrane region" description="Helical" evidence="7">
    <location>
        <begin position="71"/>
        <end position="89"/>
    </location>
</feature>
<dbReference type="GO" id="GO:0005886">
    <property type="term" value="C:plasma membrane"/>
    <property type="evidence" value="ECO:0007669"/>
    <property type="project" value="UniProtKB-SubCell"/>
</dbReference>